<gene>
    <name evidence="2" type="ORF">ACFFJG_07705</name>
</gene>
<sequence length="1016" mass="109138">MTGDTGTTDVGARLRALVLAGDLEALGSYVDALTGSDLTAARRWVTGTHDLDGYPYPEELGDRAHRGTYAAVQRMRLARLVTWARLGAPVATVKAFSAELTHLTDEQLREVVPSVVDRDRAWAEAFATAADAVRPSARGSGTVRLLLDAVVRAHGLPVPRGRLFHEGWIREVRGQVEPSRWTDHEPTLDHLLADSLLPDVVYLQLASGEVGGWPAFGQVLPTLVAKGLIDRDRTLTVALEQLTAGQKPSAQKALAGVLTALEVRADEVPGGLDLLLSILSSSHDSAVAPVLDLAIGSVQTEEDVVELARVVAPRAQKNVRRTLLKALAPDALGTRVDHAALLEAVELLADSDDDVSTRARYDAARTALGGTTRAEPQAPVALGLWDLRPREPVDRETARWANNLWLRERTRSCLSVRNPRSAREWVDEMVDEMLDAAAVGDITDGLVATVQEVGLEGALSPVRAVALLEPLFLGGAMRSAWPVALEVVALCAERPRTVAGLDRLLGLLATYAVEVPRPVELPAAVARLAAGRSKTALEAQRLLALTGATTSPDSDPPRPLGLWREGSEPGPWELAHPPTRDLDSIGQRIVDSPHGHRVSSAVRRQVLSSLLLDELGALVAEHGVEVVRERVAAAQVPFSPSARSEAVQFWARGLLTTESYWSIARSTRTVDDLAEGWRAELGSSEAHTKARSWTLADAVQHDPPVMPAWWSDRWLTALLRFQFLHTCEVLLVLERGGRVVSSPDVVDGSLGLARLWERLASAPLVGPLDLRLALGRLRPDLRHLRPPGAGATIDGSLAGTVGPPEQAYDVVERWVAEGGLRLTPQPGVGRGAWHYSGTCAVPWRSLVALADLGVDDGPAWHPWGDSEVLPGRVDLCLRHGVDPRESPADVGGALGVTAWRTLLDALGDPSSNAIQHPTFTFLVRLQDQGRLDPAVAAAAAVQRWDEGVPDPAGALGWERAMLRGALRGLWPVAVAVVEAGLARGERPADLDALVEVLRRRTHEVPPEHVPAFLAGA</sequence>
<keyword evidence="3" id="KW-1185">Reference proteome</keyword>
<reference evidence="2 3" key="1">
    <citation type="submission" date="2024-09" db="EMBL/GenBank/DDBJ databases">
        <authorList>
            <person name="Sun Q."/>
            <person name="Mori K."/>
        </authorList>
    </citation>
    <scope>NUCLEOTIDE SEQUENCE [LARGE SCALE GENOMIC DNA]</scope>
    <source>
        <strain evidence="2 3">CCM 8654</strain>
    </source>
</reference>
<organism evidence="2 3">
    <name type="scientific">Nocardioides zeicaulis</name>
    <dbReference type="NCBI Taxonomy" id="1776857"/>
    <lineage>
        <taxon>Bacteria</taxon>
        <taxon>Bacillati</taxon>
        <taxon>Actinomycetota</taxon>
        <taxon>Actinomycetes</taxon>
        <taxon>Propionibacteriales</taxon>
        <taxon>Nocardioidaceae</taxon>
        <taxon>Nocardioides</taxon>
    </lineage>
</organism>
<evidence type="ECO:0000256" key="1">
    <source>
        <dbReference type="SAM" id="MobiDB-lite"/>
    </source>
</evidence>
<evidence type="ECO:0000313" key="2">
    <source>
        <dbReference type="EMBL" id="MFC0222360.1"/>
    </source>
</evidence>
<evidence type="ECO:0008006" key="4">
    <source>
        <dbReference type="Google" id="ProtNLM"/>
    </source>
</evidence>
<name>A0ABV6E053_9ACTN</name>
<comment type="caution">
    <text evidence="2">The sequence shown here is derived from an EMBL/GenBank/DDBJ whole genome shotgun (WGS) entry which is preliminary data.</text>
</comment>
<dbReference type="Proteomes" id="UP001589698">
    <property type="component" value="Unassembled WGS sequence"/>
</dbReference>
<feature type="region of interest" description="Disordered" evidence="1">
    <location>
        <begin position="546"/>
        <end position="571"/>
    </location>
</feature>
<dbReference type="RefSeq" id="WP_378518013.1">
    <property type="nucleotide sequence ID" value="NZ_CBCSDI010000029.1"/>
</dbReference>
<protein>
    <recommendedName>
        <fullName evidence="4">Secreted protein</fullName>
    </recommendedName>
</protein>
<proteinExistence type="predicted"/>
<evidence type="ECO:0000313" key="3">
    <source>
        <dbReference type="Proteomes" id="UP001589698"/>
    </source>
</evidence>
<dbReference type="EMBL" id="JBHLXH010000001">
    <property type="protein sequence ID" value="MFC0222360.1"/>
    <property type="molecule type" value="Genomic_DNA"/>
</dbReference>
<accession>A0ABV6E053</accession>